<organism evidence="3 4">
    <name type="scientific">Dictyobacter halimunensis</name>
    <dbReference type="NCBI Taxonomy" id="3026934"/>
    <lineage>
        <taxon>Bacteria</taxon>
        <taxon>Bacillati</taxon>
        <taxon>Chloroflexota</taxon>
        <taxon>Ktedonobacteria</taxon>
        <taxon>Ktedonobacterales</taxon>
        <taxon>Dictyobacteraceae</taxon>
        <taxon>Dictyobacter</taxon>
    </lineage>
</organism>
<accession>A0ABQ6FVI7</accession>
<dbReference type="Proteomes" id="UP001344906">
    <property type="component" value="Unassembled WGS sequence"/>
</dbReference>
<gene>
    <name evidence="3" type="ORF">KDH_50930</name>
</gene>
<keyword evidence="2" id="KW-0812">Transmembrane</keyword>
<feature type="transmembrane region" description="Helical" evidence="2">
    <location>
        <begin position="130"/>
        <end position="148"/>
    </location>
</feature>
<feature type="region of interest" description="Disordered" evidence="1">
    <location>
        <begin position="1"/>
        <end position="86"/>
    </location>
</feature>
<proteinExistence type="predicted"/>
<dbReference type="EMBL" id="BSRI01000002">
    <property type="protein sequence ID" value="GLV58260.1"/>
    <property type="molecule type" value="Genomic_DNA"/>
</dbReference>
<keyword evidence="2" id="KW-0472">Membrane</keyword>
<protein>
    <submittedName>
        <fullName evidence="3">Uncharacterized protein</fullName>
    </submittedName>
</protein>
<reference evidence="3 4" key="1">
    <citation type="submission" date="2023-02" db="EMBL/GenBank/DDBJ databases">
        <title>Dictyobacter halimunensis sp. nov., a new member of the class Ktedonobacteria from forest soil in a geothermal area.</title>
        <authorList>
            <person name="Rachmania M.K."/>
            <person name="Ningsih F."/>
            <person name="Sakai Y."/>
            <person name="Yabe S."/>
            <person name="Yokota A."/>
            <person name="Sjamsuridzal W."/>
        </authorList>
    </citation>
    <scope>NUCLEOTIDE SEQUENCE [LARGE SCALE GENOMIC DNA]</scope>
    <source>
        <strain evidence="3 4">S3.2.2.5</strain>
    </source>
</reference>
<evidence type="ECO:0000313" key="3">
    <source>
        <dbReference type="EMBL" id="GLV58260.1"/>
    </source>
</evidence>
<evidence type="ECO:0000256" key="2">
    <source>
        <dbReference type="SAM" id="Phobius"/>
    </source>
</evidence>
<feature type="compositionally biased region" description="Basic and acidic residues" evidence="1">
    <location>
        <begin position="57"/>
        <end position="70"/>
    </location>
</feature>
<evidence type="ECO:0000256" key="1">
    <source>
        <dbReference type="SAM" id="MobiDB-lite"/>
    </source>
</evidence>
<feature type="transmembrane region" description="Helical" evidence="2">
    <location>
        <begin position="154"/>
        <end position="180"/>
    </location>
</feature>
<comment type="caution">
    <text evidence="3">The sequence shown here is derived from an EMBL/GenBank/DDBJ whole genome shotgun (WGS) entry which is preliminary data.</text>
</comment>
<keyword evidence="4" id="KW-1185">Reference proteome</keyword>
<name>A0ABQ6FVI7_9CHLR</name>
<sequence length="194" mass="22822">MSQQEFMPESQRERATNQDNEEVYRPSYSQYRASSDMPKRDHPADFEAAIPPYSYQARDHAERQANEAKGRTTYQQPRREGQRSRQAFPRMSRIGATFQQGYRFYKQRRQRFYAPEGEQPASQAAPAPRWGVLLLLGLGFLCALPILIKLLLLLFAAMIVMGFISLLLILGGLIIYHLYLKKYWRALNSRWRWW</sequence>
<dbReference type="RefSeq" id="WP_338254415.1">
    <property type="nucleotide sequence ID" value="NZ_BSRI01000002.1"/>
</dbReference>
<evidence type="ECO:0000313" key="4">
    <source>
        <dbReference type="Proteomes" id="UP001344906"/>
    </source>
</evidence>
<keyword evidence="2" id="KW-1133">Transmembrane helix</keyword>